<dbReference type="EMBL" id="JBCDNA010000003">
    <property type="protein sequence ID" value="MEL4456669.1"/>
    <property type="molecule type" value="Genomic_DNA"/>
</dbReference>
<comment type="caution">
    <text evidence="2">The sequence shown here is derived from an EMBL/GenBank/DDBJ whole genome shotgun (WGS) entry which is preliminary data.</text>
</comment>
<accession>A0ABU9L2N5</accession>
<dbReference type="Pfam" id="PF05598">
    <property type="entry name" value="DUF772"/>
    <property type="match status" value="1"/>
</dbReference>
<dbReference type="Proteomes" id="UP001474120">
    <property type="component" value="Unassembled WGS sequence"/>
</dbReference>
<gene>
    <name evidence="2" type="ORF">AABB81_12240</name>
</gene>
<sequence length="162" mass="18550">MSYLRKVKSYKNINDPQRSFVAPFVDKHSGKNEFFAQLNKLVNWKPISAKLKLIYTKGLTDRGAKAYSPLLLFKMHLISKWYRLSDTQTEVMVYDSISALRFCGLTIEDNVPGHSTLSRFKKELTDHGALKGLEKEVEAQLKSHDFKIHPGKGRVDAKLITH</sequence>
<evidence type="ECO:0000313" key="2">
    <source>
        <dbReference type="EMBL" id="MEL4456669.1"/>
    </source>
</evidence>
<dbReference type="PANTHER" id="PTHR35604:SF2">
    <property type="entry name" value="TRANSPOSASE INSH FOR INSERTION SEQUENCE ELEMENT IS5A-RELATED"/>
    <property type="match status" value="1"/>
</dbReference>
<proteinExistence type="predicted"/>
<protein>
    <submittedName>
        <fullName evidence="2">Transposase</fullName>
    </submittedName>
</protein>
<name>A0ABU9L2N5_9FLAO</name>
<organism evidence="2 3">
    <name type="scientific">Lutimonas vermicola</name>
    <dbReference type="NCBI Taxonomy" id="414288"/>
    <lineage>
        <taxon>Bacteria</taxon>
        <taxon>Pseudomonadati</taxon>
        <taxon>Bacteroidota</taxon>
        <taxon>Flavobacteriia</taxon>
        <taxon>Flavobacteriales</taxon>
        <taxon>Flavobacteriaceae</taxon>
        <taxon>Lutimonas</taxon>
    </lineage>
</organism>
<keyword evidence="3" id="KW-1185">Reference proteome</keyword>
<dbReference type="InterPro" id="IPR008490">
    <property type="entry name" value="Transposase_InsH_N"/>
</dbReference>
<reference evidence="2 3" key="1">
    <citation type="submission" date="2024-04" db="EMBL/GenBank/DDBJ databases">
        <title>whole genome sequencing of Lutimonas vermicola strain IMCC1616.</title>
        <authorList>
            <person name="Bae S.S."/>
        </authorList>
    </citation>
    <scope>NUCLEOTIDE SEQUENCE [LARGE SCALE GENOMIC DNA]</scope>
    <source>
        <strain evidence="2 3">IMCC1616</strain>
    </source>
</reference>
<dbReference type="RefSeq" id="WP_342160836.1">
    <property type="nucleotide sequence ID" value="NZ_JBCDNA010000003.1"/>
</dbReference>
<evidence type="ECO:0000313" key="3">
    <source>
        <dbReference type="Proteomes" id="UP001474120"/>
    </source>
</evidence>
<feature type="domain" description="Transposase InsH N-terminal" evidence="1">
    <location>
        <begin position="27"/>
        <end position="122"/>
    </location>
</feature>
<evidence type="ECO:0000259" key="1">
    <source>
        <dbReference type="Pfam" id="PF05598"/>
    </source>
</evidence>
<dbReference type="PANTHER" id="PTHR35604">
    <property type="entry name" value="TRANSPOSASE INSH FOR INSERTION SEQUENCE ELEMENT IS5A-RELATED"/>
    <property type="match status" value="1"/>
</dbReference>